<dbReference type="EMBL" id="CM042052">
    <property type="protein sequence ID" value="KAI3719518.1"/>
    <property type="molecule type" value="Genomic_DNA"/>
</dbReference>
<protein>
    <submittedName>
        <fullName evidence="1">Uncharacterized protein</fullName>
    </submittedName>
</protein>
<comment type="caution">
    <text evidence="1">The sequence shown here is derived from an EMBL/GenBank/DDBJ whole genome shotgun (WGS) entry which is preliminary data.</text>
</comment>
<name>A0ACB9BBR7_ARCLA</name>
<organism evidence="1 2">
    <name type="scientific">Arctium lappa</name>
    <name type="common">Greater burdock</name>
    <name type="synonym">Lappa major</name>
    <dbReference type="NCBI Taxonomy" id="4217"/>
    <lineage>
        <taxon>Eukaryota</taxon>
        <taxon>Viridiplantae</taxon>
        <taxon>Streptophyta</taxon>
        <taxon>Embryophyta</taxon>
        <taxon>Tracheophyta</taxon>
        <taxon>Spermatophyta</taxon>
        <taxon>Magnoliopsida</taxon>
        <taxon>eudicotyledons</taxon>
        <taxon>Gunneridae</taxon>
        <taxon>Pentapetalae</taxon>
        <taxon>asterids</taxon>
        <taxon>campanulids</taxon>
        <taxon>Asterales</taxon>
        <taxon>Asteraceae</taxon>
        <taxon>Carduoideae</taxon>
        <taxon>Cardueae</taxon>
        <taxon>Arctiinae</taxon>
        <taxon>Arctium</taxon>
    </lineage>
</organism>
<reference evidence="2" key="1">
    <citation type="journal article" date="2022" name="Mol. Ecol. Resour.">
        <title>The genomes of chicory, endive, great burdock and yacon provide insights into Asteraceae palaeo-polyploidization history and plant inulin production.</title>
        <authorList>
            <person name="Fan W."/>
            <person name="Wang S."/>
            <person name="Wang H."/>
            <person name="Wang A."/>
            <person name="Jiang F."/>
            <person name="Liu H."/>
            <person name="Zhao H."/>
            <person name="Xu D."/>
            <person name="Zhang Y."/>
        </authorList>
    </citation>
    <scope>NUCLEOTIDE SEQUENCE [LARGE SCALE GENOMIC DNA]</scope>
    <source>
        <strain evidence="2">cv. Niubang</strain>
    </source>
</reference>
<evidence type="ECO:0000313" key="1">
    <source>
        <dbReference type="EMBL" id="KAI3719518.1"/>
    </source>
</evidence>
<gene>
    <name evidence="1" type="ORF">L6452_20418</name>
</gene>
<accession>A0ACB9BBR7</accession>
<sequence length="96" mass="10236">MQMDGRYGGGGGGGGDSCMQMDGRYDGGGGGGDSCMQMDDRCGGGGGGCYEFESGGMVRTRDPKPRLRWTVDLHDKFVDVVTKLGGPDSWFLYFFL</sequence>
<keyword evidence="2" id="KW-1185">Reference proteome</keyword>
<reference evidence="1 2" key="2">
    <citation type="journal article" date="2022" name="Mol. Ecol. Resour.">
        <title>The genomes of chicory, endive, great burdock and yacon provide insights into Asteraceae paleo-polyploidization history and plant inulin production.</title>
        <authorList>
            <person name="Fan W."/>
            <person name="Wang S."/>
            <person name="Wang H."/>
            <person name="Wang A."/>
            <person name="Jiang F."/>
            <person name="Liu H."/>
            <person name="Zhao H."/>
            <person name="Xu D."/>
            <person name="Zhang Y."/>
        </authorList>
    </citation>
    <scope>NUCLEOTIDE SEQUENCE [LARGE SCALE GENOMIC DNA]</scope>
    <source>
        <strain evidence="2">cv. Niubang</strain>
    </source>
</reference>
<evidence type="ECO:0000313" key="2">
    <source>
        <dbReference type="Proteomes" id="UP001055879"/>
    </source>
</evidence>
<dbReference type="Proteomes" id="UP001055879">
    <property type="component" value="Linkage Group LG06"/>
</dbReference>
<proteinExistence type="predicted"/>